<dbReference type="OrthoDB" id="123417at2759"/>
<dbReference type="AlphaFoldDB" id="A0A6J1SCK7"/>
<protein>
    <submittedName>
        <fullName evidence="3 4">Uncharacterized protein LOC113206864</fullName>
    </submittedName>
</protein>
<dbReference type="RefSeq" id="XP_026278919.1">
    <property type="nucleotide sequence ID" value="XM_026423134.2"/>
</dbReference>
<proteinExistence type="predicted"/>
<sequence length="132" mass="14815">MRDRWRAKQDGTGKKTPVDALLDQLQSLKDDDPASIVVLSHDPQLYMIQNVFFQTLDMRMSLEKFPEVLVMDTTYKLCDNEMPLVFSVVDSFGVGRIAGYCLIISKKKEVVTASLEALTKGFPNLAVTNPLC</sequence>
<dbReference type="KEGG" id="foc:113206864"/>
<keyword evidence="2" id="KW-1185">Reference proteome</keyword>
<dbReference type="PANTHER" id="PTHR31569">
    <property type="entry name" value="SWIM-TYPE DOMAIN-CONTAINING PROTEIN"/>
    <property type="match status" value="1"/>
</dbReference>
<evidence type="ECO:0000313" key="2">
    <source>
        <dbReference type="Proteomes" id="UP000504606"/>
    </source>
</evidence>
<dbReference type="InterPro" id="IPR048324">
    <property type="entry name" value="ZSWIM1-3_RNaseH-like"/>
</dbReference>
<evidence type="ECO:0000259" key="1">
    <source>
        <dbReference type="Pfam" id="PF21056"/>
    </source>
</evidence>
<reference evidence="3 4" key="1">
    <citation type="submission" date="2025-04" db="UniProtKB">
        <authorList>
            <consortium name="RefSeq"/>
        </authorList>
    </citation>
    <scope>IDENTIFICATION</scope>
    <source>
        <tissue evidence="3 4">Whole organism</tissue>
    </source>
</reference>
<gene>
    <name evidence="3 4" type="primary">LOC113206864</name>
</gene>
<dbReference type="Proteomes" id="UP000504606">
    <property type="component" value="Unplaced"/>
</dbReference>
<accession>A0A6J1SCK7</accession>
<dbReference type="RefSeq" id="XP_052121407.1">
    <property type="nucleotide sequence ID" value="XM_052265447.1"/>
</dbReference>
<dbReference type="InterPro" id="IPR052579">
    <property type="entry name" value="Zinc_finger_SWIM"/>
</dbReference>
<dbReference type="PANTHER" id="PTHR31569:SF4">
    <property type="entry name" value="SWIM-TYPE DOMAIN-CONTAINING PROTEIN"/>
    <property type="match status" value="1"/>
</dbReference>
<evidence type="ECO:0000313" key="4">
    <source>
        <dbReference type="RefSeq" id="XP_052121407.1"/>
    </source>
</evidence>
<dbReference type="Pfam" id="PF21056">
    <property type="entry name" value="ZSWIM1-3_RNaseH-like"/>
    <property type="match status" value="1"/>
</dbReference>
<evidence type="ECO:0000313" key="3">
    <source>
        <dbReference type="RefSeq" id="XP_026278919.1"/>
    </source>
</evidence>
<feature type="domain" description="ZSWIM1/3 RNaseH-like" evidence="1">
    <location>
        <begin position="29"/>
        <end position="123"/>
    </location>
</feature>
<organism evidence="2 3">
    <name type="scientific">Frankliniella occidentalis</name>
    <name type="common">Western flower thrips</name>
    <name type="synonym">Euthrips occidentalis</name>
    <dbReference type="NCBI Taxonomy" id="133901"/>
    <lineage>
        <taxon>Eukaryota</taxon>
        <taxon>Metazoa</taxon>
        <taxon>Ecdysozoa</taxon>
        <taxon>Arthropoda</taxon>
        <taxon>Hexapoda</taxon>
        <taxon>Insecta</taxon>
        <taxon>Pterygota</taxon>
        <taxon>Neoptera</taxon>
        <taxon>Paraneoptera</taxon>
        <taxon>Thysanoptera</taxon>
        <taxon>Terebrantia</taxon>
        <taxon>Thripoidea</taxon>
        <taxon>Thripidae</taxon>
        <taxon>Frankliniella</taxon>
    </lineage>
</organism>
<dbReference type="GeneID" id="113206864"/>
<name>A0A6J1SCK7_FRAOC</name>